<feature type="transmembrane region" description="Helical" evidence="5">
    <location>
        <begin position="32"/>
        <end position="50"/>
    </location>
</feature>
<evidence type="ECO:0000259" key="6">
    <source>
        <dbReference type="Pfam" id="PF01699"/>
    </source>
</evidence>
<feature type="transmembrane region" description="Helical" evidence="5">
    <location>
        <begin position="232"/>
        <end position="254"/>
    </location>
</feature>
<dbReference type="NCBIfam" id="TIGR00367">
    <property type="entry name" value="calcium/sodium antiporter"/>
    <property type="match status" value="1"/>
</dbReference>
<evidence type="ECO:0000256" key="3">
    <source>
        <dbReference type="ARBA" id="ARBA00022989"/>
    </source>
</evidence>
<dbReference type="RefSeq" id="WP_336351558.1">
    <property type="nucleotide sequence ID" value="NZ_JAZAQL010000003.1"/>
</dbReference>
<feature type="domain" description="Sodium/calcium exchanger membrane region" evidence="6">
    <location>
        <begin position="198"/>
        <end position="336"/>
    </location>
</feature>
<dbReference type="Pfam" id="PF01699">
    <property type="entry name" value="Na_Ca_ex"/>
    <property type="match status" value="2"/>
</dbReference>
<name>A0ABD5VK86_9EURY</name>
<evidence type="ECO:0000256" key="2">
    <source>
        <dbReference type="ARBA" id="ARBA00022692"/>
    </source>
</evidence>
<comment type="caution">
    <text evidence="7">The sequence shown here is derived from an EMBL/GenBank/DDBJ whole genome shotgun (WGS) entry which is preliminary data.</text>
</comment>
<dbReference type="PANTHER" id="PTHR10846:SF8">
    <property type="entry name" value="INNER MEMBRANE PROTEIN YRBG"/>
    <property type="match status" value="1"/>
</dbReference>
<evidence type="ECO:0000256" key="1">
    <source>
        <dbReference type="ARBA" id="ARBA00004141"/>
    </source>
</evidence>
<evidence type="ECO:0000256" key="4">
    <source>
        <dbReference type="ARBA" id="ARBA00023136"/>
    </source>
</evidence>
<protein>
    <submittedName>
        <fullName evidence="7">Calcium/sodium antiporter</fullName>
    </submittedName>
</protein>
<keyword evidence="8" id="KW-1185">Reference proteome</keyword>
<sequence length="340" mass="34896">MVDFAATAVVFVVSLAVLLYASAVFTSTIERIGLALGVSPFVVGATVVSAGTTLPELASSTFGVLAGESAIVVGNVVGSNVANIFLVLGLAAALGGGITIDRELVRVDLPLLVASAAFVLFTTWDGTFAWYEGALALAGLVVYVTYTLQEPRRLEETVEDVLEGQVGAPVDVDPTADPTEPDSATAVAADVSISARTVLTSVAALALVIASANFLVQAVLDLAASTGVATEVVAITAIAIGTSLPEIAVGAAAVRQDTPGLAVGNVLGANVFNAFWVMGVPSFLGPLSVSTSLRAYALPAMLVATLLYFFITQDRVITRYDGFALLLLYAVFVVNLFSFT</sequence>
<feature type="transmembrane region" description="Helical" evidence="5">
    <location>
        <begin position="128"/>
        <end position="146"/>
    </location>
</feature>
<dbReference type="InterPro" id="IPR044880">
    <property type="entry name" value="NCX_ion-bd_dom_sf"/>
</dbReference>
<accession>A0ABD5VK86</accession>
<dbReference type="Proteomes" id="UP001596395">
    <property type="component" value="Unassembled WGS sequence"/>
</dbReference>
<dbReference type="InterPro" id="IPR004837">
    <property type="entry name" value="NaCa_Exmemb"/>
</dbReference>
<feature type="transmembrane region" description="Helical" evidence="5">
    <location>
        <begin position="104"/>
        <end position="122"/>
    </location>
</feature>
<feature type="transmembrane region" description="Helical" evidence="5">
    <location>
        <begin position="70"/>
        <end position="92"/>
    </location>
</feature>
<dbReference type="AlphaFoldDB" id="A0ABD5VK86"/>
<feature type="transmembrane region" description="Helical" evidence="5">
    <location>
        <begin position="6"/>
        <end position="25"/>
    </location>
</feature>
<dbReference type="Gene3D" id="1.20.1420.30">
    <property type="entry name" value="NCX, central ion-binding region"/>
    <property type="match status" value="2"/>
</dbReference>
<gene>
    <name evidence="7" type="ORF">ACFQGB_17280</name>
</gene>
<feature type="domain" description="Sodium/calcium exchanger membrane region" evidence="6">
    <location>
        <begin position="8"/>
        <end position="147"/>
    </location>
</feature>
<evidence type="ECO:0000256" key="5">
    <source>
        <dbReference type="SAM" id="Phobius"/>
    </source>
</evidence>
<feature type="transmembrane region" description="Helical" evidence="5">
    <location>
        <begin position="266"/>
        <end position="287"/>
    </location>
</feature>
<reference evidence="7 8" key="1">
    <citation type="journal article" date="2019" name="Int. J. Syst. Evol. Microbiol.">
        <title>The Global Catalogue of Microorganisms (GCM) 10K type strain sequencing project: providing services to taxonomists for standard genome sequencing and annotation.</title>
        <authorList>
            <consortium name="The Broad Institute Genomics Platform"/>
            <consortium name="The Broad Institute Genome Sequencing Center for Infectious Disease"/>
            <person name="Wu L."/>
            <person name="Ma J."/>
        </authorList>
    </citation>
    <scope>NUCLEOTIDE SEQUENCE [LARGE SCALE GENOMIC DNA]</scope>
    <source>
        <strain evidence="7 8">GX26</strain>
    </source>
</reference>
<keyword evidence="4 5" id="KW-0472">Membrane</keyword>
<comment type="subcellular location">
    <subcellularLocation>
        <location evidence="1">Membrane</location>
        <topology evidence="1">Multi-pass membrane protein</topology>
    </subcellularLocation>
</comment>
<dbReference type="PANTHER" id="PTHR10846">
    <property type="entry name" value="SODIUM/POTASSIUM/CALCIUM EXCHANGER"/>
    <property type="match status" value="1"/>
</dbReference>
<keyword evidence="2 5" id="KW-0812">Transmembrane</keyword>
<dbReference type="GO" id="GO:0016020">
    <property type="term" value="C:membrane"/>
    <property type="evidence" value="ECO:0007669"/>
    <property type="project" value="UniProtKB-SubCell"/>
</dbReference>
<keyword evidence="3 5" id="KW-1133">Transmembrane helix</keyword>
<proteinExistence type="predicted"/>
<feature type="transmembrane region" description="Helical" evidence="5">
    <location>
        <begin position="293"/>
        <end position="311"/>
    </location>
</feature>
<evidence type="ECO:0000313" key="7">
    <source>
        <dbReference type="EMBL" id="MFC6954620.1"/>
    </source>
</evidence>
<feature type="transmembrane region" description="Helical" evidence="5">
    <location>
        <begin position="323"/>
        <end position="339"/>
    </location>
</feature>
<evidence type="ECO:0000313" key="8">
    <source>
        <dbReference type="Proteomes" id="UP001596395"/>
    </source>
</evidence>
<feature type="transmembrane region" description="Helical" evidence="5">
    <location>
        <begin position="198"/>
        <end position="220"/>
    </location>
</feature>
<organism evidence="7 8">
    <name type="scientific">Halorubellus litoreus</name>
    <dbReference type="NCBI Taxonomy" id="755308"/>
    <lineage>
        <taxon>Archaea</taxon>
        <taxon>Methanobacteriati</taxon>
        <taxon>Methanobacteriota</taxon>
        <taxon>Stenosarchaea group</taxon>
        <taxon>Halobacteria</taxon>
        <taxon>Halobacteriales</taxon>
        <taxon>Halorubellaceae</taxon>
        <taxon>Halorubellus</taxon>
    </lineage>
</organism>
<dbReference type="EMBL" id="JBHSXN010000003">
    <property type="protein sequence ID" value="MFC6954620.1"/>
    <property type="molecule type" value="Genomic_DNA"/>
</dbReference>
<dbReference type="InterPro" id="IPR004481">
    <property type="entry name" value="K/Na/Ca-exchanger"/>
</dbReference>